<keyword evidence="5" id="KW-0963">Cytoplasm</keyword>
<evidence type="ECO:0000256" key="5">
    <source>
        <dbReference type="ARBA" id="ARBA00022490"/>
    </source>
</evidence>
<evidence type="ECO:0000313" key="12">
    <source>
        <dbReference type="EMBL" id="KAJ4436912.1"/>
    </source>
</evidence>
<evidence type="ECO:0000256" key="10">
    <source>
        <dbReference type="SAM" id="Coils"/>
    </source>
</evidence>
<feature type="compositionally biased region" description="Basic residues" evidence="11">
    <location>
        <begin position="366"/>
        <end position="378"/>
    </location>
</feature>
<comment type="caution">
    <text evidence="12">The sequence shown here is derived from an EMBL/GenBank/DDBJ whole genome shotgun (WGS) entry which is preliminary data.</text>
</comment>
<evidence type="ECO:0000256" key="2">
    <source>
        <dbReference type="ARBA" id="ARBA00004611"/>
    </source>
</evidence>
<evidence type="ECO:0000256" key="6">
    <source>
        <dbReference type="ARBA" id="ARBA00022846"/>
    </source>
</evidence>
<accession>A0ABQ8STA2</accession>
<sequence>MLIKQICLPMLLENNEKLLALHLKNEELLFVLEACSPYLNQTEDVELSGPDVRDISEHGSEIGTSKKDFTSKNILSWGSSFVKKSKSSRISVEGREDPEVCKVIQLLWNKPPIRQLVKDLLKDVSPEASAFLTHIKNLQVYTMTNISTTPLEEHAREKYLRRIWHHNEQLKEDISLFSTKLEEQYNEIQFKVIAKKLLINQYESKIERVNKKCKDDIRKRVYDSERRMISDWKESEIQQESLFNEVKTLEAKMKTMLSDHLAQEKEQRAKRLKVETQLINWLNKYDTDIGEKQAEYDEIMAGFEDEQRQMEELKEQFDTQQEEYERLMKEKADEEQRIHEEKTYLFLRSRAARRIQRYWRAYRARKLARKKGKKKRKGGGGGGGGSAKGKK</sequence>
<evidence type="ECO:0000256" key="1">
    <source>
        <dbReference type="ARBA" id="ARBA00003029"/>
    </source>
</evidence>
<evidence type="ECO:0000256" key="4">
    <source>
        <dbReference type="ARBA" id="ARBA00021752"/>
    </source>
</evidence>
<keyword evidence="9" id="KW-0966">Cell projection</keyword>
<protein>
    <recommendedName>
        <fullName evidence="4">Dynein regulatory complex protein 10</fullName>
    </recommendedName>
</protein>
<evidence type="ECO:0000313" key="13">
    <source>
        <dbReference type="Proteomes" id="UP001148838"/>
    </source>
</evidence>
<proteinExistence type="inferred from homology"/>
<feature type="region of interest" description="Disordered" evidence="11">
    <location>
        <begin position="366"/>
        <end position="391"/>
    </location>
</feature>
<evidence type="ECO:0000256" key="8">
    <source>
        <dbReference type="ARBA" id="ARBA00023212"/>
    </source>
</evidence>
<evidence type="ECO:0000256" key="11">
    <source>
        <dbReference type="SAM" id="MobiDB-lite"/>
    </source>
</evidence>
<name>A0ABQ8STA2_PERAM</name>
<feature type="coiled-coil region" evidence="10">
    <location>
        <begin position="296"/>
        <end position="337"/>
    </location>
</feature>
<keyword evidence="7" id="KW-0969">Cilium</keyword>
<dbReference type="InterPro" id="IPR042815">
    <property type="entry name" value="DRC10"/>
</dbReference>
<keyword evidence="6" id="KW-0282">Flagellum</keyword>
<keyword evidence="13" id="KW-1185">Reference proteome</keyword>
<comment type="subcellular location">
    <subcellularLocation>
        <location evidence="2">Cytoplasm</location>
        <location evidence="2">Cytoskeleton</location>
        <location evidence="2">Flagellum axoneme</location>
    </subcellularLocation>
</comment>
<dbReference type="PANTHER" id="PTHR31598:SF1">
    <property type="entry name" value="DYNEIN REGULATORY COMPLEX PROTEIN 10"/>
    <property type="match status" value="1"/>
</dbReference>
<comment type="similarity">
    <text evidence="3">Belongs to the DRC10 family.</text>
</comment>
<gene>
    <name evidence="12" type="ORF">ANN_17044</name>
</gene>
<evidence type="ECO:0000256" key="9">
    <source>
        <dbReference type="ARBA" id="ARBA00023273"/>
    </source>
</evidence>
<evidence type="ECO:0000256" key="7">
    <source>
        <dbReference type="ARBA" id="ARBA00023069"/>
    </source>
</evidence>
<keyword evidence="8" id="KW-0206">Cytoskeleton</keyword>
<feature type="compositionally biased region" description="Gly residues" evidence="11">
    <location>
        <begin position="379"/>
        <end position="391"/>
    </location>
</feature>
<dbReference type="Proteomes" id="UP001148838">
    <property type="component" value="Unassembled WGS sequence"/>
</dbReference>
<comment type="function">
    <text evidence="1">Component of the nexin-dynein regulatory complex (N-DRC), a key regulator of ciliary/flagellar motility which maintains the alignment and integrity of the distal axoneme and regulates microtubule sliding in motile axonemes.</text>
</comment>
<keyword evidence="10" id="KW-0175">Coiled coil</keyword>
<dbReference type="PANTHER" id="PTHR31598">
    <property type="entry name" value="IQ DOMAIN-CONTAINING PROTEIN D"/>
    <property type="match status" value="1"/>
</dbReference>
<reference evidence="12 13" key="1">
    <citation type="journal article" date="2022" name="Allergy">
        <title>Genome assembly and annotation of Periplaneta americana reveal a comprehensive cockroach allergen profile.</title>
        <authorList>
            <person name="Wang L."/>
            <person name="Xiong Q."/>
            <person name="Saelim N."/>
            <person name="Wang L."/>
            <person name="Nong W."/>
            <person name="Wan A.T."/>
            <person name="Shi M."/>
            <person name="Liu X."/>
            <person name="Cao Q."/>
            <person name="Hui J.H.L."/>
            <person name="Sookrung N."/>
            <person name="Leung T.F."/>
            <person name="Tungtrongchitr A."/>
            <person name="Tsui S.K.W."/>
        </authorList>
    </citation>
    <scope>NUCLEOTIDE SEQUENCE [LARGE SCALE GENOMIC DNA]</scope>
    <source>
        <strain evidence="12">PWHHKU_190912</strain>
    </source>
</reference>
<feature type="coiled-coil region" evidence="10">
    <location>
        <begin position="167"/>
        <end position="219"/>
    </location>
</feature>
<dbReference type="PROSITE" id="PS50096">
    <property type="entry name" value="IQ"/>
    <property type="match status" value="1"/>
</dbReference>
<evidence type="ECO:0000256" key="3">
    <source>
        <dbReference type="ARBA" id="ARBA00009071"/>
    </source>
</evidence>
<dbReference type="EMBL" id="JAJSOF020000021">
    <property type="protein sequence ID" value="KAJ4436912.1"/>
    <property type="molecule type" value="Genomic_DNA"/>
</dbReference>
<organism evidence="12 13">
    <name type="scientific">Periplaneta americana</name>
    <name type="common">American cockroach</name>
    <name type="synonym">Blatta americana</name>
    <dbReference type="NCBI Taxonomy" id="6978"/>
    <lineage>
        <taxon>Eukaryota</taxon>
        <taxon>Metazoa</taxon>
        <taxon>Ecdysozoa</taxon>
        <taxon>Arthropoda</taxon>
        <taxon>Hexapoda</taxon>
        <taxon>Insecta</taxon>
        <taxon>Pterygota</taxon>
        <taxon>Neoptera</taxon>
        <taxon>Polyneoptera</taxon>
        <taxon>Dictyoptera</taxon>
        <taxon>Blattodea</taxon>
        <taxon>Blattoidea</taxon>
        <taxon>Blattidae</taxon>
        <taxon>Blattinae</taxon>
        <taxon>Periplaneta</taxon>
    </lineage>
</organism>